<gene>
    <name evidence="1" type="ORF">Celaphus_00011985</name>
</gene>
<dbReference type="Pfam" id="PF04437">
    <property type="entry name" value="RINT1_TIP1"/>
    <property type="match status" value="1"/>
</dbReference>
<dbReference type="GO" id="GO:0006890">
    <property type="term" value="P:retrograde vesicle-mediated transport, Golgi to endoplasmic reticulum"/>
    <property type="evidence" value="ECO:0007669"/>
    <property type="project" value="InterPro"/>
</dbReference>
<name>A0A212CK14_CEREH</name>
<reference evidence="1 2" key="1">
    <citation type="journal article" date="2018" name="Mol. Genet. Genomics">
        <title>The red deer Cervus elaphus genome CerEla1.0: sequencing, annotating, genes, and chromosomes.</title>
        <authorList>
            <person name="Bana N.A."/>
            <person name="Nyiri A."/>
            <person name="Nagy J."/>
            <person name="Frank K."/>
            <person name="Nagy T."/>
            <person name="Steger V."/>
            <person name="Schiller M."/>
            <person name="Lakatos P."/>
            <person name="Sugar L."/>
            <person name="Horn P."/>
            <person name="Barta E."/>
            <person name="Orosz L."/>
        </authorList>
    </citation>
    <scope>NUCLEOTIDE SEQUENCE [LARGE SCALE GENOMIC DNA]</scope>
    <source>
        <strain evidence="1">Hungarian</strain>
    </source>
</reference>
<dbReference type="GO" id="GO:0060628">
    <property type="term" value="P:regulation of ER to Golgi vesicle-mediated transport"/>
    <property type="evidence" value="ECO:0007669"/>
    <property type="project" value="TreeGrafter"/>
</dbReference>
<evidence type="ECO:0000313" key="2">
    <source>
        <dbReference type="Proteomes" id="UP000242450"/>
    </source>
</evidence>
<protein>
    <submittedName>
        <fullName evidence="1">RINT1</fullName>
    </submittedName>
</protein>
<dbReference type="PANTHER" id="PTHR13520">
    <property type="entry name" value="RAD50-INTERACTING PROTEIN 1 RINT-1"/>
    <property type="match status" value="1"/>
</dbReference>
<dbReference type="PANTHER" id="PTHR13520:SF0">
    <property type="entry name" value="RAD50-INTERACTING PROTEIN 1"/>
    <property type="match status" value="1"/>
</dbReference>
<sequence>DINTAALVENEQVCEGTDNGDLPSCVSAFIEKEVGNDLKSLKKLDKLIEQMTEISSEIPKRIHSALKNAEESKQFLNQFLEQETHLFSSINSHLLTAQPWMEDLGAMINQIEEIERHLAYLKWISQIEELSDNIQQYLMTNNVPEAASTLVSMAELDIKLQESSCTHLLGFMRATVKFWHKILKDKLTRQGIYPYFMEILAQLHWPFITPPQSQTVGISRPASAPEIYSNLETLFCQLLKLQTSDELFTEPKQLPEKYSLPASPSVILPIQIMLTPLQKRFRYHFRGNRQTNVISKNNTLSKLQLGQLASMESSVFDDMINLLERLKHDMLTRQVDHVFREVKDAAKLYKKESVKEACILLNLNVGSALLLRDVLQSTSGQPPATAALNEVGIYKLAQQDVEILLNLRTNWPNTGK</sequence>
<comment type="caution">
    <text evidence="1">The sequence shown here is derived from an EMBL/GenBank/DDBJ whole genome shotgun (WGS) entry which is preliminary data.</text>
</comment>
<organism evidence="1 2">
    <name type="scientific">Cervus elaphus hippelaphus</name>
    <name type="common">European red deer</name>
    <dbReference type="NCBI Taxonomy" id="46360"/>
    <lineage>
        <taxon>Eukaryota</taxon>
        <taxon>Metazoa</taxon>
        <taxon>Chordata</taxon>
        <taxon>Craniata</taxon>
        <taxon>Vertebrata</taxon>
        <taxon>Euteleostomi</taxon>
        <taxon>Mammalia</taxon>
        <taxon>Eutheria</taxon>
        <taxon>Laurasiatheria</taxon>
        <taxon>Artiodactyla</taxon>
        <taxon>Ruminantia</taxon>
        <taxon>Pecora</taxon>
        <taxon>Cervidae</taxon>
        <taxon>Cervinae</taxon>
        <taxon>Cervus</taxon>
    </lineage>
</organism>
<keyword evidence="2" id="KW-1185">Reference proteome</keyword>
<dbReference type="OrthoDB" id="2189254at2759"/>
<feature type="non-terminal residue" evidence="1">
    <location>
        <position position="416"/>
    </location>
</feature>
<proteinExistence type="predicted"/>
<evidence type="ECO:0000313" key="1">
    <source>
        <dbReference type="EMBL" id="OWK06321.1"/>
    </source>
</evidence>
<dbReference type="GO" id="GO:0070939">
    <property type="term" value="C:Dsl1/NZR complex"/>
    <property type="evidence" value="ECO:0007669"/>
    <property type="project" value="InterPro"/>
</dbReference>
<dbReference type="GO" id="GO:0006888">
    <property type="term" value="P:endoplasmic reticulum to Golgi vesicle-mediated transport"/>
    <property type="evidence" value="ECO:0007669"/>
    <property type="project" value="InterPro"/>
</dbReference>
<dbReference type="AlphaFoldDB" id="A0A212CK14"/>
<accession>A0A212CK14</accession>
<dbReference type="EMBL" id="MKHE01000018">
    <property type="protein sequence ID" value="OWK06321.1"/>
    <property type="molecule type" value="Genomic_DNA"/>
</dbReference>
<dbReference type="Proteomes" id="UP000242450">
    <property type="component" value="Chromosome 18"/>
</dbReference>
<dbReference type="PROSITE" id="PS51386">
    <property type="entry name" value="RINT1_TIP20"/>
    <property type="match status" value="1"/>
</dbReference>
<dbReference type="InterPro" id="IPR007528">
    <property type="entry name" value="RINT1_Tip20"/>
</dbReference>
<feature type="non-terminal residue" evidence="1">
    <location>
        <position position="1"/>
    </location>
</feature>